<dbReference type="Proteomes" id="UP000576082">
    <property type="component" value="Unassembled WGS sequence"/>
</dbReference>
<dbReference type="AlphaFoldDB" id="A0A7X9S0U9"/>
<organism evidence="1 2">
    <name type="scientific">Flammeovirga aprica JL-4</name>
    <dbReference type="NCBI Taxonomy" id="694437"/>
    <lineage>
        <taxon>Bacteria</taxon>
        <taxon>Pseudomonadati</taxon>
        <taxon>Bacteroidota</taxon>
        <taxon>Cytophagia</taxon>
        <taxon>Cytophagales</taxon>
        <taxon>Flammeovirgaceae</taxon>
        <taxon>Flammeovirga</taxon>
    </lineage>
</organism>
<evidence type="ECO:0000313" key="2">
    <source>
        <dbReference type="Proteomes" id="UP000576082"/>
    </source>
</evidence>
<evidence type="ECO:0000313" key="1">
    <source>
        <dbReference type="EMBL" id="NME72333.1"/>
    </source>
</evidence>
<gene>
    <name evidence="1" type="ORF">HHU12_30510</name>
</gene>
<proteinExistence type="predicted"/>
<protein>
    <submittedName>
        <fullName evidence="1">Uncharacterized protein</fullName>
    </submittedName>
</protein>
<reference evidence="1 2" key="1">
    <citation type="submission" date="2020-04" db="EMBL/GenBank/DDBJ databases">
        <title>Flammeovirga sp. SR4, a novel species isolated from seawater.</title>
        <authorList>
            <person name="Wang X."/>
        </authorList>
    </citation>
    <scope>NUCLEOTIDE SEQUENCE [LARGE SCALE GENOMIC DNA]</scope>
    <source>
        <strain evidence="1 2">ATCC 23126</strain>
    </source>
</reference>
<sequence length="282" mass="33369">MNRLITLLFLTLFLWNCQSQNKPPKYAFDPPQIEDKELYDIDSLPFFETEIMQAASSNFERMISYDSMRSRFNNFTDSILDKHYEEYDDNEDELLDPVQAIMSYQPSITIDTTKIISYKVSKWHNFKLPILSSGKEVYPKRHLSPPAHEHVKGYRVWISNLTDSIKYIAAEDGDIMAIQEALTPEGEWKPIEYWVHSWCGNSIKFNPLPGLTYTYFTMPIYKGEYKTKIRLKVYNEKEILYSNVIDGYINLKQLQEPSEFVLPRYNRRKKEGRWYGNIYLGI</sequence>
<dbReference type="EMBL" id="JABANE010000152">
    <property type="protein sequence ID" value="NME72333.1"/>
    <property type="molecule type" value="Genomic_DNA"/>
</dbReference>
<accession>A0A7X9S0U9</accession>
<keyword evidence="2" id="KW-1185">Reference proteome</keyword>
<comment type="caution">
    <text evidence="1">The sequence shown here is derived from an EMBL/GenBank/DDBJ whole genome shotgun (WGS) entry which is preliminary data.</text>
</comment>
<dbReference type="RefSeq" id="WP_169660527.1">
    <property type="nucleotide sequence ID" value="NZ_JABANE010000152.1"/>
</dbReference>
<name>A0A7X9S0U9_9BACT</name>